<keyword evidence="12" id="KW-1185">Reference proteome</keyword>
<dbReference type="STRING" id="29495.EA26_11500"/>
<dbReference type="InterPro" id="IPR012910">
    <property type="entry name" value="Plug_dom"/>
</dbReference>
<dbReference type="PROSITE" id="PS52016">
    <property type="entry name" value="TONB_DEPENDENT_REC_3"/>
    <property type="match status" value="1"/>
</dbReference>
<reference evidence="11 12" key="1">
    <citation type="submission" date="2014-04" db="EMBL/GenBank/DDBJ databases">
        <title>Genome sequencing of Vibrio navarrensis strains.</title>
        <authorList>
            <person name="Gladney L.M."/>
            <person name="Katz L.S."/>
            <person name="Marino-Ramirez L."/>
            <person name="Jordan I.K."/>
        </authorList>
    </citation>
    <scope>NUCLEOTIDE SEQUENCE [LARGE SCALE GENOMIC DNA]</scope>
    <source>
        <strain evidence="11 12">ATCC 51183</strain>
    </source>
</reference>
<accession>A0A099LXD6</accession>
<evidence type="ECO:0000256" key="7">
    <source>
        <dbReference type="ARBA" id="ARBA00023237"/>
    </source>
</evidence>
<evidence type="ECO:0000256" key="1">
    <source>
        <dbReference type="ARBA" id="ARBA00004571"/>
    </source>
</evidence>
<protein>
    <recommendedName>
        <fullName evidence="10">TonB-dependent receptor plug domain-containing protein</fullName>
    </recommendedName>
</protein>
<proteinExistence type="inferred from homology"/>
<dbReference type="EMBL" id="JMCG01000001">
    <property type="protein sequence ID" value="KGK11897.1"/>
    <property type="molecule type" value="Genomic_DNA"/>
</dbReference>
<evidence type="ECO:0000259" key="10">
    <source>
        <dbReference type="Pfam" id="PF07715"/>
    </source>
</evidence>
<sequence length="661" mass="75021">MKNIATLINLICLMSYPVYANSRTDALKQLMDMSLEELGMLEVEVQTVAKTAQKLSDIPASVYVLSGERIARSGVRTIPEALKLVPGLRVSKFSETEWYVSARGFHGGLYNKLLVLIDGRTVYSPVYGGVYWPGIDYLLADIDRIEVLRGPSGSIWGGNAVNGVVNIITKRAESTLSSLVEGNYSNKQDYGLGVRQGFSISGETQGRVFYKQKSNRSDLSYDSETWLNQTGGVLFAHSEENRDITFRAGANQYGYERDWYYWNGSQWGPKELDVQATSAFGQLQYAQYLVEGVKWESSLWFDYNKDNAKDAPGKYTTLDLDTNYFDYSDSETQWQVGAGARFIKLDFSGAQLSEWDENNVDILYRVYDVRRAHEQIFNAYGQIDKQWRENFSTTLGVKAEYFSQTSALEISPQLRAMYSFSESQQIWAGVGRAVVAPSYIDSNSYFVYYDATPKQVVVNPSDQLKTESVVSYELGYRITYHPQISLDMTAYYSLHDNVVMVDSFDAGDIINAFTTDDYQGTSHGVELAAEWCVRGDTRVYAAYSYLHLNLDWQGGDYSNGASALWASIEQQHLLSLQLLWDINKQLQWDSTIYYQHWENKNISLDDVVTLDMRLSWQYAPSYPKVEVVVQNLGGVGSADDLNTVSRFKSEQIHYLRLSYEF</sequence>
<evidence type="ECO:0000313" key="11">
    <source>
        <dbReference type="EMBL" id="KGK11897.1"/>
    </source>
</evidence>
<dbReference type="GO" id="GO:0015344">
    <property type="term" value="F:siderophore uptake transmembrane transporter activity"/>
    <property type="evidence" value="ECO:0007669"/>
    <property type="project" value="TreeGrafter"/>
</dbReference>
<evidence type="ECO:0000256" key="3">
    <source>
        <dbReference type="ARBA" id="ARBA00022452"/>
    </source>
</evidence>
<keyword evidence="5 9" id="KW-0732">Signal</keyword>
<dbReference type="PANTHER" id="PTHR30069">
    <property type="entry name" value="TONB-DEPENDENT OUTER MEMBRANE RECEPTOR"/>
    <property type="match status" value="1"/>
</dbReference>
<evidence type="ECO:0000313" key="12">
    <source>
        <dbReference type="Proteomes" id="UP000029994"/>
    </source>
</evidence>
<dbReference type="GO" id="GO:0009279">
    <property type="term" value="C:cell outer membrane"/>
    <property type="evidence" value="ECO:0007669"/>
    <property type="project" value="UniProtKB-SubCell"/>
</dbReference>
<feature type="chain" id="PRO_5001950330" description="TonB-dependent receptor plug domain-containing protein" evidence="9">
    <location>
        <begin position="21"/>
        <end position="661"/>
    </location>
</feature>
<name>A0A099LXD6_9VIBR</name>
<dbReference type="InterPro" id="IPR036942">
    <property type="entry name" value="Beta-barrel_TonB_sf"/>
</dbReference>
<keyword evidence="4 8" id="KW-0812">Transmembrane</keyword>
<dbReference type="AlphaFoldDB" id="A0A099LXD6"/>
<dbReference type="eggNOG" id="COG4771">
    <property type="taxonomic scope" value="Bacteria"/>
</dbReference>
<dbReference type="Gene3D" id="2.170.130.10">
    <property type="entry name" value="TonB-dependent receptor, plug domain"/>
    <property type="match status" value="1"/>
</dbReference>
<keyword evidence="3 8" id="KW-1134">Transmembrane beta strand</keyword>
<comment type="caution">
    <text evidence="11">The sequence shown here is derived from an EMBL/GenBank/DDBJ whole genome shotgun (WGS) entry which is preliminary data.</text>
</comment>
<dbReference type="Pfam" id="PF07715">
    <property type="entry name" value="Plug"/>
    <property type="match status" value="1"/>
</dbReference>
<organism evidence="11 12">
    <name type="scientific">Vibrio navarrensis</name>
    <dbReference type="NCBI Taxonomy" id="29495"/>
    <lineage>
        <taxon>Bacteria</taxon>
        <taxon>Pseudomonadati</taxon>
        <taxon>Pseudomonadota</taxon>
        <taxon>Gammaproteobacteria</taxon>
        <taxon>Vibrionales</taxon>
        <taxon>Vibrionaceae</taxon>
        <taxon>Vibrio</taxon>
    </lineage>
</organism>
<evidence type="ECO:0000256" key="6">
    <source>
        <dbReference type="ARBA" id="ARBA00023136"/>
    </source>
</evidence>
<dbReference type="Proteomes" id="UP000029994">
    <property type="component" value="Unassembled WGS sequence"/>
</dbReference>
<feature type="domain" description="TonB-dependent receptor plug" evidence="10">
    <location>
        <begin position="55"/>
        <end position="164"/>
    </location>
</feature>
<dbReference type="InterPro" id="IPR039426">
    <property type="entry name" value="TonB-dep_rcpt-like"/>
</dbReference>
<evidence type="ECO:0000256" key="9">
    <source>
        <dbReference type="SAM" id="SignalP"/>
    </source>
</evidence>
<dbReference type="Gene3D" id="2.40.170.20">
    <property type="entry name" value="TonB-dependent receptor, beta-barrel domain"/>
    <property type="match status" value="1"/>
</dbReference>
<dbReference type="RefSeq" id="WP_052079729.1">
    <property type="nucleotide sequence ID" value="NZ_CP061844.1"/>
</dbReference>
<comment type="similarity">
    <text evidence="8">Belongs to the TonB-dependent receptor family.</text>
</comment>
<feature type="signal peptide" evidence="9">
    <location>
        <begin position="1"/>
        <end position="20"/>
    </location>
</feature>
<evidence type="ECO:0000256" key="2">
    <source>
        <dbReference type="ARBA" id="ARBA00022448"/>
    </source>
</evidence>
<dbReference type="InterPro" id="IPR037066">
    <property type="entry name" value="Plug_dom_sf"/>
</dbReference>
<gene>
    <name evidence="11" type="ORF">EA26_11500</name>
</gene>
<evidence type="ECO:0000256" key="8">
    <source>
        <dbReference type="PROSITE-ProRule" id="PRU01360"/>
    </source>
</evidence>
<dbReference type="GO" id="GO:0044718">
    <property type="term" value="P:siderophore transmembrane transport"/>
    <property type="evidence" value="ECO:0007669"/>
    <property type="project" value="TreeGrafter"/>
</dbReference>
<dbReference type="PANTHER" id="PTHR30069:SF29">
    <property type="entry name" value="HEMOGLOBIN AND HEMOGLOBIN-HAPTOGLOBIN-BINDING PROTEIN 1-RELATED"/>
    <property type="match status" value="1"/>
</dbReference>
<keyword evidence="6 8" id="KW-0472">Membrane</keyword>
<dbReference type="SUPFAM" id="SSF56935">
    <property type="entry name" value="Porins"/>
    <property type="match status" value="1"/>
</dbReference>
<evidence type="ECO:0000256" key="5">
    <source>
        <dbReference type="ARBA" id="ARBA00022729"/>
    </source>
</evidence>
<evidence type="ECO:0000256" key="4">
    <source>
        <dbReference type="ARBA" id="ARBA00022692"/>
    </source>
</evidence>
<comment type="subcellular location">
    <subcellularLocation>
        <location evidence="1 8">Cell outer membrane</location>
        <topology evidence="1 8">Multi-pass membrane protein</topology>
    </subcellularLocation>
</comment>
<keyword evidence="2 8" id="KW-0813">Transport</keyword>
<dbReference type="GeneID" id="43683794"/>
<keyword evidence="7 8" id="KW-0998">Cell outer membrane</keyword>